<dbReference type="AlphaFoldDB" id="A0A5J5IIK4"/>
<accession>A0A5J5IIK4</accession>
<keyword evidence="2" id="KW-1185">Reference proteome</keyword>
<evidence type="ECO:0000313" key="1">
    <source>
        <dbReference type="EMBL" id="KAA9040860.1"/>
    </source>
</evidence>
<proteinExistence type="predicted"/>
<evidence type="ECO:0000313" key="2">
    <source>
        <dbReference type="Proteomes" id="UP000326903"/>
    </source>
</evidence>
<dbReference type="Proteomes" id="UP000326903">
    <property type="component" value="Unassembled WGS sequence"/>
</dbReference>
<protein>
    <submittedName>
        <fullName evidence="1">Uncharacterized protein</fullName>
    </submittedName>
</protein>
<comment type="caution">
    <text evidence="1">The sequence shown here is derived from an EMBL/GenBank/DDBJ whole genome shotgun (WGS) entry which is preliminary data.</text>
</comment>
<name>A0A5J5IIK4_9BACT</name>
<dbReference type="EMBL" id="VYQF01000001">
    <property type="protein sequence ID" value="KAA9040860.1"/>
    <property type="molecule type" value="Genomic_DNA"/>
</dbReference>
<reference evidence="1 2" key="1">
    <citation type="submission" date="2019-09" db="EMBL/GenBank/DDBJ databases">
        <title>Draft genome sequence of Ginsengibacter sp. BR5-29.</title>
        <authorList>
            <person name="Im W.-T."/>
        </authorList>
    </citation>
    <scope>NUCLEOTIDE SEQUENCE [LARGE SCALE GENOMIC DNA]</scope>
    <source>
        <strain evidence="1 2">BR5-29</strain>
    </source>
</reference>
<dbReference type="RefSeq" id="WP_150412948.1">
    <property type="nucleotide sequence ID" value="NZ_VYQF01000001.1"/>
</dbReference>
<gene>
    <name evidence="1" type="ORF">FW778_02125</name>
</gene>
<organism evidence="1 2">
    <name type="scientific">Ginsengibacter hankyongi</name>
    <dbReference type="NCBI Taxonomy" id="2607284"/>
    <lineage>
        <taxon>Bacteria</taxon>
        <taxon>Pseudomonadati</taxon>
        <taxon>Bacteroidota</taxon>
        <taxon>Chitinophagia</taxon>
        <taxon>Chitinophagales</taxon>
        <taxon>Chitinophagaceae</taxon>
        <taxon>Ginsengibacter</taxon>
    </lineage>
</organism>
<sequence>MIVLSMKPEEIYQEIMRDFVSVNRKAYTEGMILLQERRRKKLAHLFRIISYKTPHLNQWQIIISSDTIGIKRGFYLKSRDSRGLAVYMIQFVNSGTHEEEKLVMKYNQHFFERYNERMGLGLTDTSKVIAHFFKYNLESAMGETEMLDNGICALHFVYPQGMGIAWKDVARKTIHIKTFIPNETMSKKLLSLAEHIKNSGDDDEFFIKVRPENIHKAF</sequence>